<dbReference type="Proteomes" id="UP000789706">
    <property type="component" value="Unassembled WGS sequence"/>
</dbReference>
<organism evidence="2 3">
    <name type="scientific">Diversispora eburnea</name>
    <dbReference type="NCBI Taxonomy" id="1213867"/>
    <lineage>
        <taxon>Eukaryota</taxon>
        <taxon>Fungi</taxon>
        <taxon>Fungi incertae sedis</taxon>
        <taxon>Mucoromycota</taxon>
        <taxon>Glomeromycotina</taxon>
        <taxon>Glomeromycetes</taxon>
        <taxon>Diversisporales</taxon>
        <taxon>Diversisporaceae</taxon>
        <taxon>Diversispora</taxon>
    </lineage>
</organism>
<evidence type="ECO:0000256" key="1">
    <source>
        <dbReference type="SAM" id="MobiDB-lite"/>
    </source>
</evidence>
<comment type="caution">
    <text evidence="2">The sequence shown here is derived from an EMBL/GenBank/DDBJ whole genome shotgun (WGS) entry which is preliminary data.</text>
</comment>
<keyword evidence="3" id="KW-1185">Reference proteome</keyword>
<protein>
    <submittedName>
        <fullName evidence="2">5522_t:CDS:1</fullName>
    </submittedName>
</protein>
<sequence length="57" mass="6328">MPKGNNCLLPPNQEEDDDNVNSRNLLLNSSGPDKTFKASSYKTVSRFSSSIIEMYCA</sequence>
<reference evidence="2" key="1">
    <citation type="submission" date="2021-06" db="EMBL/GenBank/DDBJ databases">
        <authorList>
            <person name="Kallberg Y."/>
            <person name="Tangrot J."/>
            <person name="Rosling A."/>
        </authorList>
    </citation>
    <scope>NUCLEOTIDE SEQUENCE</scope>
    <source>
        <strain evidence="2">AZ414A</strain>
    </source>
</reference>
<gene>
    <name evidence="2" type="ORF">DEBURN_LOCUS4601</name>
</gene>
<accession>A0A9N8ZL43</accession>
<proteinExistence type="predicted"/>
<feature type="region of interest" description="Disordered" evidence="1">
    <location>
        <begin position="1"/>
        <end position="23"/>
    </location>
</feature>
<name>A0A9N8ZL43_9GLOM</name>
<evidence type="ECO:0000313" key="2">
    <source>
        <dbReference type="EMBL" id="CAG8499512.1"/>
    </source>
</evidence>
<dbReference type="EMBL" id="CAJVPK010000360">
    <property type="protein sequence ID" value="CAG8499512.1"/>
    <property type="molecule type" value="Genomic_DNA"/>
</dbReference>
<evidence type="ECO:0000313" key="3">
    <source>
        <dbReference type="Proteomes" id="UP000789706"/>
    </source>
</evidence>
<dbReference type="AlphaFoldDB" id="A0A9N8ZL43"/>